<feature type="region of interest" description="Disordered" evidence="7">
    <location>
        <begin position="336"/>
        <end position="363"/>
    </location>
</feature>
<reference evidence="8 9" key="1">
    <citation type="submission" date="2019-01" db="EMBL/GenBank/DDBJ databases">
        <title>Draft genome sequences of three monokaryotic isolates of the white-rot basidiomycete fungus Dichomitus squalens.</title>
        <authorList>
            <consortium name="DOE Joint Genome Institute"/>
            <person name="Lopez S.C."/>
            <person name="Andreopoulos B."/>
            <person name="Pangilinan J."/>
            <person name="Lipzen A."/>
            <person name="Riley R."/>
            <person name="Ahrendt S."/>
            <person name="Ng V."/>
            <person name="Barry K."/>
            <person name="Daum C."/>
            <person name="Grigoriev I.V."/>
            <person name="Hilden K.S."/>
            <person name="Makela M.R."/>
            <person name="de Vries R.P."/>
        </authorList>
    </citation>
    <scope>NUCLEOTIDE SEQUENCE [LARGE SCALE GENOMIC DNA]</scope>
    <source>
        <strain evidence="8 9">CBS 464.89</strain>
    </source>
</reference>
<evidence type="ECO:0000256" key="3">
    <source>
        <dbReference type="ARBA" id="ARBA00022737"/>
    </source>
</evidence>
<keyword evidence="4" id="KW-0863">Zinc-finger</keyword>
<dbReference type="InterPro" id="IPR050527">
    <property type="entry name" value="Snail/Krueppel_Znf"/>
</dbReference>
<dbReference type="InterPro" id="IPR013087">
    <property type="entry name" value="Znf_C2H2_type"/>
</dbReference>
<comment type="subcellular location">
    <subcellularLocation>
        <location evidence="1">Nucleus</location>
    </subcellularLocation>
</comment>
<name>A0A4Q9NDY7_9APHY</name>
<gene>
    <name evidence="8" type="ORF">BD310DRAFT_330653</name>
</gene>
<accession>A0A4Q9NDY7</accession>
<dbReference type="GO" id="GO:0008270">
    <property type="term" value="F:zinc ion binding"/>
    <property type="evidence" value="ECO:0007669"/>
    <property type="project" value="UniProtKB-KW"/>
</dbReference>
<dbReference type="SMART" id="SM00355">
    <property type="entry name" value="ZnF_C2H2"/>
    <property type="match status" value="2"/>
</dbReference>
<keyword evidence="5" id="KW-0862">Zinc</keyword>
<dbReference type="PANTHER" id="PTHR24388">
    <property type="entry name" value="ZINC FINGER PROTEIN"/>
    <property type="match status" value="1"/>
</dbReference>
<dbReference type="Proteomes" id="UP000292082">
    <property type="component" value="Unassembled WGS sequence"/>
</dbReference>
<keyword evidence="2" id="KW-0479">Metal-binding</keyword>
<evidence type="ECO:0000256" key="5">
    <source>
        <dbReference type="ARBA" id="ARBA00022833"/>
    </source>
</evidence>
<dbReference type="GO" id="GO:0000978">
    <property type="term" value="F:RNA polymerase II cis-regulatory region sequence-specific DNA binding"/>
    <property type="evidence" value="ECO:0007669"/>
    <property type="project" value="TreeGrafter"/>
</dbReference>
<evidence type="ECO:0000313" key="9">
    <source>
        <dbReference type="Proteomes" id="UP000292082"/>
    </source>
</evidence>
<dbReference type="GO" id="GO:0005634">
    <property type="term" value="C:nucleus"/>
    <property type="evidence" value="ECO:0007669"/>
    <property type="project" value="UniProtKB-SubCell"/>
</dbReference>
<evidence type="ECO:0000256" key="1">
    <source>
        <dbReference type="ARBA" id="ARBA00004123"/>
    </source>
</evidence>
<sequence>MDSGDFYATLLGSTHEFLRSHDPASFVEGSVPFNSNDAQGSTSTQQLNDDFCGSYDSFIDPFGDADWTKIFEHHNSSHPSFLMSDAYRPSLEPLAIPQSPLSEATMVGSPLSATTSDFYPRCASLSDAEPHLRNDAQPVHTEDHSTSVDHNADVRGPALPGASSWSAVSNIFAGCEHPPPPAIGAAGAHSLPLPEPEACVAVNEASLTFTFTFPAAPLTTQELQYPNATAVAHVEPTEVKLPTTRRVAKRDSSDEGCSSGEDPSYEEKLAAKRTRKQDTTPKYECKTCGAVFARTHNLTEHIKAVHYNQRNFVCEHPDCDKSFARKHDLKRHFQSKHTNLGSPRRRLFANAEVKKEGSVSSKD</sequence>
<evidence type="ECO:0000256" key="7">
    <source>
        <dbReference type="SAM" id="MobiDB-lite"/>
    </source>
</evidence>
<feature type="compositionally biased region" description="Basic and acidic residues" evidence="7">
    <location>
        <begin position="265"/>
        <end position="276"/>
    </location>
</feature>
<evidence type="ECO:0000256" key="2">
    <source>
        <dbReference type="ARBA" id="ARBA00022723"/>
    </source>
</evidence>
<dbReference type="PROSITE" id="PS50157">
    <property type="entry name" value="ZINC_FINGER_C2H2_2"/>
    <property type="match status" value="2"/>
</dbReference>
<feature type="compositionally biased region" description="Basic and acidic residues" evidence="7">
    <location>
        <begin position="352"/>
        <end position="363"/>
    </location>
</feature>
<dbReference type="Pfam" id="PF00096">
    <property type="entry name" value="zf-C2H2"/>
    <property type="match status" value="2"/>
</dbReference>
<dbReference type="SUPFAM" id="SSF57667">
    <property type="entry name" value="beta-beta-alpha zinc fingers"/>
    <property type="match status" value="1"/>
</dbReference>
<dbReference type="InterPro" id="IPR036236">
    <property type="entry name" value="Znf_C2H2_sf"/>
</dbReference>
<protein>
    <submittedName>
        <fullName evidence="8">Uncharacterized protein</fullName>
    </submittedName>
</protein>
<dbReference type="Gene3D" id="3.30.160.60">
    <property type="entry name" value="Classic Zinc Finger"/>
    <property type="match status" value="2"/>
</dbReference>
<keyword evidence="3" id="KW-0677">Repeat</keyword>
<evidence type="ECO:0000256" key="4">
    <source>
        <dbReference type="ARBA" id="ARBA00022771"/>
    </source>
</evidence>
<feature type="region of interest" description="Disordered" evidence="7">
    <location>
        <begin position="242"/>
        <end position="276"/>
    </location>
</feature>
<organism evidence="8 9">
    <name type="scientific">Dichomitus squalens</name>
    <dbReference type="NCBI Taxonomy" id="114155"/>
    <lineage>
        <taxon>Eukaryota</taxon>
        <taxon>Fungi</taxon>
        <taxon>Dikarya</taxon>
        <taxon>Basidiomycota</taxon>
        <taxon>Agaricomycotina</taxon>
        <taxon>Agaricomycetes</taxon>
        <taxon>Polyporales</taxon>
        <taxon>Polyporaceae</taxon>
        <taxon>Dichomitus</taxon>
    </lineage>
</organism>
<evidence type="ECO:0000256" key="6">
    <source>
        <dbReference type="ARBA" id="ARBA00023242"/>
    </source>
</evidence>
<keyword evidence="9" id="KW-1185">Reference proteome</keyword>
<evidence type="ECO:0000313" key="8">
    <source>
        <dbReference type="EMBL" id="TBU60398.1"/>
    </source>
</evidence>
<dbReference type="GO" id="GO:0000981">
    <property type="term" value="F:DNA-binding transcription factor activity, RNA polymerase II-specific"/>
    <property type="evidence" value="ECO:0007669"/>
    <property type="project" value="TreeGrafter"/>
</dbReference>
<dbReference type="AlphaFoldDB" id="A0A4Q9NDY7"/>
<dbReference type="PANTHER" id="PTHR24388:SF54">
    <property type="entry name" value="PROTEIN ESCARGOT"/>
    <property type="match status" value="1"/>
</dbReference>
<proteinExistence type="predicted"/>
<keyword evidence="6" id="KW-0539">Nucleus</keyword>
<dbReference type="EMBL" id="ML145105">
    <property type="protein sequence ID" value="TBU60398.1"/>
    <property type="molecule type" value="Genomic_DNA"/>
</dbReference>
<dbReference type="PROSITE" id="PS00028">
    <property type="entry name" value="ZINC_FINGER_C2H2_1"/>
    <property type="match status" value="2"/>
</dbReference>